<dbReference type="GO" id="GO:0016020">
    <property type="term" value="C:membrane"/>
    <property type="evidence" value="ECO:0007669"/>
    <property type="project" value="UniProtKB-SubCell"/>
</dbReference>
<evidence type="ECO:0000259" key="6">
    <source>
        <dbReference type="Pfam" id="PF04932"/>
    </source>
</evidence>
<feature type="transmembrane region" description="Helical" evidence="5">
    <location>
        <begin position="408"/>
        <end position="440"/>
    </location>
</feature>
<feature type="transmembrane region" description="Helical" evidence="5">
    <location>
        <begin position="146"/>
        <end position="166"/>
    </location>
</feature>
<dbReference type="Proteomes" id="UP000321400">
    <property type="component" value="Unassembled WGS sequence"/>
</dbReference>
<evidence type="ECO:0000256" key="3">
    <source>
        <dbReference type="ARBA" id="ARBA00022989"/>
    </source>
</evidence>
<evidence type="ECO:0000313" key="8">
    <source>
        <dbReference type="Proteomes" id="UP000321400"/>
    </source>
</evidence>
<feature type="domain" description="O-antigen ligase-related" evidence="6">
    <location>
        <begin position="253"/>
        <end position="389"/>
    </location>
</feature>
<protein>
    <recommendedName>
        <fullName evidence="6">O-antigen ligase-related domain-containing protein</fullName>
    </recommendedName>
</protein>
<dbReference type="STRING" id="442899.SAMN05720591_12919"/>
<comment type="subcellular location">
    <subcellularLocation>
        <location evidence="1">Membrane</location>
        <topology evidence="1">Multi-pass membrane protein</topology>
    </subcellularLocation>
</comment>
<dbReference type="PANTHER" id="PTHR37422:SF13">
    <property type="entry name" value="LIPOPOLYSACCHARIDE BIOSYNTHESIS PROTEIN PA4999-RELATED"/>
    <property type="match status" value="1"/>
</dbReference>
<feature type="transmembrane region" description="Helical" evidence="5">
    <location>
        <begin position="373"/>
        <end position="396"/>
    </location>
</feature>
<keyword evidence="4 5" id="KW-0472">Membrane</keyword>
<comment type="caution">
    <text evidence="7">The sequence shown here is derived from an EMBL/GenBank/DDBJ whole genome shotgun (WGS) entry which is preliminary data.</text>
</comment>
<feature type="transmembrane region" description="Helical" evidence="5">
    <location>
        <begin position="282"/>
        <end position="300"/>
    </location>
</feature>
<dbReference type="Pfam" id="PF04932">
    <property type="entry name" value="Wzy_C"/>
    <property type="match status" value="1"/>
</dbReference>
<keyword evidence="2 5" id="KW-0812">Transmembrane</keyword>
<dbReference type="AlphaFoldDB" id="A0A511X467"/>
<feature type="transmembrane region" description="Helical" evidence="5">
    <location>
        <begin position="55"/>
        <end position="73"/>
    </location>
</feature>
<reference evidence="7 8" key="1">
    <citation type="submission" date="2019-07" db="EMBL/GenBank/DDBJ databases">
        <title>Whole genome shotgun sequence of Halolactibacillus alkaliphilus NBRC 103919.</title>
        <authorList>
            <person name="Hosoyama A."/>
            <person name="Uohara A."/>
            <person name="Ohji S."/>
            <person name="Ichikawa N."/>
        </authorList>
    </citation>
    <scope>NUCLEOTIDE SEQUENCE [LARGE SCALE GENOMIC DNA]</scope>
    <source>
        <strain evidence="7 8">NBRC 103919</strain>
    </source>
</reference>
<feature type="transmembrane region" description="Helical" evidence="5">
    <location>
        <begin position="114"/>
        <end position="134"/>
    </location>
</feature>
<gene>
    <name evidence="7" type="ORF">HAL01_22010</name>
</gene>
<feature type="transmembrane region" description="Helical" evidence="5">
    <location>
        <begin position="29"/>
        <end position="48"/>
    </location>
</feature>
<dbReference type="PANTHER" id="PTHR37422">
    <property type="entry name" value="TEICHURONIC ACID BIOSYNTHESIS PROTEIN TUAE"/>
    <property type="match status" value="1"/>
</dbReference>
<dbReference type="OrthoDB" id="1808577at2"/>
<evidence type="ECO:0000256" key="5">
    <source>
        <dbReference type="SAM" id="Phobius"/>
    </source>
</evidence>
<feature type="transmembrane region" description="Helical" evidence="5">
    <location>
        <begin position="85"/>
        <end position="102"/>
    </location>
</feature>
<keyword evidence="3 5" id="KW-1133">Transmembrane helix</keyword>
<proteinExistence type="predicted"/>
<sequence>MKGLYFWFLTCLLFSSLFNQGLYFDASFYPYHIIIQLLFMIFLVRIWLYKEHAITSYFIFLLIPLTYLIPLLFQPSSVALTLQSFMRASTTINFFIMVVYVLTDNLKSQRVLPYLLHGIGLILSGHMILFDLGILTNGEFIMMGRYAGLLEYANTFAVVLASLYLYGLIQGQVAKTTHMKLVHAALLPLYMLSILKSQSRGVLLFLVIFYIVLLLMLEVKKQLRLVIVTITSLLLAIVLFVLMGEFNSGLFIGLVSICAALSSATGIYITKFHFKGINISRLVVPTVMIVALAVIIFNLLQRGTLYTILDTVFDFDMAKLTGWHTFKERVAFIKDGLNIVRDAPLVGQGGRAWALNYEAVKSYDYHSLEVHNAYLDILIETGLVGLTITLVLFGLLAKQLMGHKREKIMHVLPVLLILCHSVMDFNLSYGFVWFFMSFMVGGYLKGENELLSLGARSDKWRLMINVILMTLAFGFSLLTLILVNL</sequence>
<feature type="transmembrane region" description="Helical" evidence="5">
    <location>
        <begin position="460"/>
        <end position="483"/>
    </location>
</feature>
<feature type="transmembrane region" description="Helical" evidence="5">
    <location>
        <begin position="201"/>
        <end position="218"/>
    </location>
</feature>
<dbReference type="EMBL" id="BJYE01000038">
    <property type="protein sequence ID" value="GEN57737.1"/>
    <property type="molecule type" value="Genomic_DNA"/>
</dbReference>
<dbReference type="InterPro" id="IPR007016">
    <property type="entry name" value="O-antigen_ligase-rel_domated"/>
</dbReference>
<feature type="transmembrane region" description="Helical" evidence="5">
    <location>
        <begin position="225"/>
        <end position="244"/>
    </location>
</feature>
<evidence type="ECO:0000313" key="7">
    <source>
        <dbReference type="EMBL" id="GEN57737.1"/>
    </source>
</evidence>
<evidence type="ECO:0000256" key="4">
    <source>
        <dbReference type="ARBA" id="ARBA00023136"/>
    </source>
</evidence>
<feature type="transmembrane region" description="Helical" evidence="5">
    <location>
        <begin position="250"/>
        <end position="270"/>
    </location>
</feature>
<keyword evidence="8" id="KW-1185">Reference proteome</keyword>
<dbReference type="InterPro" id="IPR051533">
    <property type="entry name" value="WaaL-like"/>
</dbReference>
<dbReference type="RefSeq" id="WP_089803028.1">
    <property type="nucleotide sequence ID" value="NZ_BJYE01000038.1"/>
</dbReference>
<evidence type="ECO:0000256" key="1">
    <source>
        <dbReference type="ARBA" id="ARBA00004141"/>
    </source>
</evidence>
<feature type="transmembrane region" description="Helical" evidence="5">
    <location>
        <begin position="178"/>
        <end position="195"/>
    </location>
</feature>
<organism evidence="7 8">
    <name type="scientific">Halolactibacillus alkaliphilus</name>
    <dbReference type="NCBI Taxonomy" id="442899"/>
    <lineage>
        <taxon>Bacteria</taxon>
        <taxon>Bacillati</taxon>
        <taxon>Bacillota</taxon>
        <taxon>Bacilli</taxon>
        <taxon>Bacillales</taxon>
        <taxon>Bacillaceae</taxon>
        <taxon>Halolactibacillus</taxon>
    </lineage>
</organism>
<accession>A0A511X467</accession>
<evidence type="ECO:0000256" key="2">
    <source>
        <dbReference type="ARBA" id="ARBA00022692"/>
    </source>
</evidence>
<name>A0A511X467_9BACI</name>